<dbReference type="GO" id="GO:0051539">
    <property type="term" value="F:4 iron, 4 sulfur cluster binding"/>
    <property type="evidence" value="ECO:0007669"/>
    <property type="project" value="UniProtKB-KW"/>
</dbReference>
<dbReference type="Ensembl" id="ENSSAUT00010039990.1">
    <property type="protein sequence ID" value="ENSSAUP00010037977.1"/>
    <property type="gene ID" value="ENSSAUG00010015966.1"/>
</dbReference>
<dbReference type="PANTHER" id="PTHR13930">
    <property type="entry name" value="S-ADENOSYL-L-METHIONINE-DEPENDENT TRNA 4-DEMETHYLWYOSINE SYNTHASE"/>
    <property type="match status" value="1"/>
</dbReference>
<feature type="transmembrane region" description="Helical" evidence="20">
    <location>
        <begin position="7"/>
        <end position="24"/>
    </location>
</feature>
<dbReference type="EC" id="4.1.3.44" evidence="4"/>
<dbReference type="InterPro" id="IPR013785">
    <property type="entry name" value="Aldolase_TIM"/>
</dbReference>
<dbReference type="PROSITE" id="PS51918">
    <property type="entry name" value="RADICAL_SAM"/>
    <property type="match status" value="1"/>
</dbReference>
<evidence type="ECO:0000256" key="13">
    <source>
        <dbReference type="ARBA" id="ARBA00023239"/>
    </source>
</evidence>
<dbReference type="GO" id="GO:0046872">
    <property type="term" value="F:metal ion binding"/>
    <property type="evidence" value="ECO:0007669"/>
    <property type="project" value="UniProtKB-KW"/>
</dbReference>
<evidence type="ECO:0000259" key="21">
    <source>
        <dbReference type="PROSITE" id="PS50902"/>
    </source>
</evidence>
<evidence type="ECO:0000256" key="8">
    <source>
        <dbReference type="ARBA" id="ARBA00022694"/>
    </source>
</evidence>
<reference evidence="23" key="2">
    <citation type="submission" date="2025-08" db="UniProtKB">
        <authorList>
            <consortium name="Ensembl"/>
        </authorList>
    </citation>
    <scope>IDENTIFICATION</scope>
</reference>
<dbReference type="SUPFAM" id="SSF52218">
    <property type="entry name" value="Flavoproteins"/>
    <property type="match status" value="1"/>
</dbReference>
<dbReference type="CDD" id="cd01335">
    <property type="entry name" value="Radical_SAM"/>
    <property type="match status" value="1"/>
</dbReference>
<evidence type="ECO:0000313" key="23">
    <source>
        <dbReference type="Ensembl" id="ENSSAUP00010037977.1"/>
    </source>
</evidence>
<dbReference type="SFLD" id="SFLDG01071">
    <property type="entry name" value="tRNA_wybutosine-synthesizing"/>
    <property type="match status" value="1"/>
</dbReference>
<dbReference type="PRINTS" id="PR00369">
    <property type="entry name" value="FLAVODOXIN"/>
</dbReference>
<keyword evidence="13" id="KW-0456">Lyase</keyword>
<dbReference type="SFLD" id="SFLDS00029">
    <property type="entry name" value="Radical_SAM"/>
    <property type="match status" value="1"/>
</dbReference>
<evidence type="ECO:0000256" key="14">
    <source>
        <dbReference type="ARBA" id="ARBA00025368"/>
    </source>
</evidence>
<dbReference type="Pfam" id="PF04055">
    <property type="entry name" value="Radical_SAM"/>
    <property type="match status" value="1"/>
</dbReference>
<dbReference type="Gene3D" id="3.40.50.360">
    <property type="match status" value="1"/>
</dbReference>
<evidence type="ECO:0000256" key="20">
    <source>
        <dbReference type="SAM" id="Phobius"/>
    </source>
</evidence>
<sequence>MSIWHNRLYLYSAAALVFGIWFSLKVALKKKSFSKDVGTLVYRAVKNNDRDTVVHLSGVKIFYGSQTGTAKGFAQELSEEVKTLGIPAEVIDMKDYDPDDQLADECSNKSVCVFLVATYTDGQPTENAEWFCKWLEEASTDFRYGKTYLKGLRYAVFGLGNSVYVGHYNTVGKNVDKWLWMLSGMRVMTRGEGDCNVVKSRNGSVQADFLAWKVKFLNRLQALAKGEKKSCSGNCKTGGSCKSKRRDTQEEEEEEEEKAALKNNGSEVKTEEQRERREMITPALRDALTKQGYKLIGSHSGVKLCRWTKSMLRGRGGCYKHTFYGIESHRCMETTPSLACANKCVFCWRHHTNPVGTEWRWKMDPKHQNMIRQFRGVPGVKPERYEEGLAVKHCALSLVGEPIMYPEINTFIRLLHSHHISSFLVTNAQFPQEIRSLVPVTQLYVSVDASTKDSLKKIDRPLFKDFWPRFLDSLRALGEKRQRTVYRLTLVKAWNVEEMQAYSELIALGQPDFVEVKGVTYCGESSASSLTMANVPWHQEVVAFVQQLADMLPQYEIACEHEHSNCLLIAHTKFKVDGEWWTWIDYERFQELVQTHEESGGRQSFSALDYTAKTPSWALFGANEQGFDPADTRFQRRNKTKDISGC</sequence>
<keyword evidence="24" id="KW-1185">Reference proteome</keyword>
<gene>
    <name evidence="23" type="primary">TYW1</name>
    <name evidence="23" type="synonym">tyw1</name>
</gene>
<dbReference type="Proteomes" id="UP000472265">
    <property type="component" value="Chromosome 2"/>
</dbReference>
<evidence type="ECO:0000256" key="12">
    <source>
        <dbReference type="ARBA" id="ARBA00023014"/>
    </source>
</evidence>
<evidence type="ECO:0000256" key="10">
    <source>
        <dbReference type="ARBA" id="ARBA00022741"/>
    </source>
</evidence>
<dbReference type="Pfam" id="PF08608">
    <property type="entry name" value="Wyosine_form"/>
    <property type="match status" value="1"/>
</dbReference>
<accession>A0A671WMX7</accession>
<dbReference type="InterPro" id="IPR058240">
    <property type="entry name" value="rSAM_sf"/>
</dbReference>
<evidence type="ECO:0000256" key="18">
    <source>
        <dbReference type="ARBA" id="ARBA00082357"/>
    </source>
</evidence>
<keyword evidence="8" id="KW-0819">tRNA processing</keyword>
<feature type="domain" description="Radical SAM core" evidence="22">
    <location>
        <begin position="324"/>
        <end position="558"/>
    </location>
</feature>
<evidence type="ECO:0000256" key="11">
    <source>
        <dbReference type="ARBA" id="ARBA00023004"/>
    </source>
</evidence>
<dbReference type="InterPro" id="IPR013917">
    <property type="entry name" value="tRNA_wybutosine-synth"/>
</dbReference>
<dbReference type="AlphaFoldDB" id="A0A671WMX7"/>
<evidence type="ECO:0000259" key="22">
    <source>
        <dbReference type="PROSITE" id="PS51918"/>
    </source>
</evidence>
<dbReference type="SUPFAM" id="SSF102114">
    <property type="entry name" value="Radical SAM enzymes"/>
    <property type="match status" value="1"/>
</dbReference>
<comment type="pathway">
    <text evidence="2">tRNA modification; wybutosine-tRNA(Phe) biosynthesis.</text>
</comment>
<dbReference type="InterPro" id="IPR008254">
    <property type="entry name" value="Flavodoxin/NO_synth"/>
</dbReference>
<evidence type="ECO:0000256" key="17">
    <source>
        <dbReference type="ARBA" id="ARBA00081169"/>
    </source>
</evidence>
<protein>
    <recommendedName>
        <fullName evidence="5">S-adenosyl-L-methionine-dependent tRNA 4-demethylwyosine synthase TYW1</fullName>
        <ecNumber evidence="4">4.1.3.44</ecNumber>
    </recommendedName>
    <alternativeName>
        <fullName evidence="18">Radical S-adenosyl methionine and flavodoxin domain-containing protein 1</fullName>
    </alternativeName>
    <alternativeName>
        <fullName evidence="16">tRNA wybutosine-synthesizing protein 1 homolog</fullName>
    </alternativeName>
    <alternativeName>
        <fullName evidence="17">tRNA-yW-synthesizing protein</fullName>
    </alternativeName>
</protein>
<dbReference type="InterPro" id="IPR029039">
    <property type="entry name" value="Flavoprotein-like_sf"/>
</dbReference>
<evidence type="ECO:0000313" key="24">
    <source>
        <dbReference type="Proteomes" id="UP000472265"/>
    </source>
</evidence>
<evidence type="ECO:0000256" key="15">
    <source>
        <dbReference type="ARBA" id="ARBA00049466"/>
    </source>
</evidence>
<dbReference type="InterPro" id="IPR034556">
    <property type="entry name" value="tRNA_wybutosine-synthase"/>
</dbReference>
<evidence type="ECO:0000256" key="9">
    <source>
        <dbReference type="ARBA" id="ARBA00022723"/>
    </source>
</evidence>
<feature type="region of interest" description="Disordered" evidence="19">
    <location>
        <begin position="229"/>
        <end position="276"/>
    </location>
</feature>
<keyword evidence="12" id="KW-0411">Iron-sulfur</keyword>
<keyword evidence="20" id="KW-0812">Transmembrane</keyword>
<proteinExistence type="inferred from homology"/>
<keyword evidence="6" id="KW-0004">4Fe-4S</keyword>
<dbReference type="PROSITE" id="PS50902">
    <property type="entry name" value="FLAVODOXIN_LIKE"/>
    <property type="match status" value="1"/>
</dbReference>
<evidence type="ECO:0000256" key="1">
    <source>
        <dbReference type="ARBA" id="ARBA00001966"/>
    </source>
</evidence>
<evidence type="ECO:0000256" key="2">
    <source>
        <dbReference type="ARBA" id="ARBA00004797"/>
    </source>
</evidence>
<dbReference type="Pfam" id="PF00258">
    <property type="entry name" value="Flavodoxin_1"/>
    <property type="match status" value="1"/>
</dbReference>
<dbReference type="GO" id="GO:0010181">
    <property type="term" value="F:FMN binding"/>
    <property type="evidence" value="ECO:0007669"/>
    <property type="project" value="InterPro"/>
</dbReference>
<evidence type="ECO:0000256" key="5">
    <source>
        <dbReference type="ARBA" id="ARBA00017596"/>
    </source>
</evidence>
<evidence type="ECO:0000256" key="16">
    <source>
        <dbReference type="ARBA" id="ARBA00078095"/>
    </source>
</evidence>
<comment type="catalytic activity">
    <reaction evidence="15">
        <text>N(1)-methylguanosine(37) in tRNA(Phe) + pyruvate + S-adenosyl-L-methionine = 4-demethylwyosine(37) in tRNA(Phe) + 5'-deoxyadenosine + L-methionine + CO2 + H2O</text>
        <dbReference type="Rhea" id="RHEA:36347"/>
        <dbReference type="Rhea" id="RHEA-COMP:10164"/>
        <dbReference type="Rhea" id="RHEA-COMP:10165"/>
        <dbReference type="ChEBI" id="CHEBI:15361"/>
        <dbReference type="ChEBI" id="CHEBI:15377"/>
        <dbReference type="ChEBI" id="CHEBI:16526"/>
        <dbReference type="ChEBI" id="CHEBI:17319"/>
        <dbReference type="ChEBI" id="CHEBI:57844"/>
        <dbReference type="ChEBI" id="CHEBI:59789"/>
        <dbReference type="ChEBI" id="CHEBI:64315"/>
        <dbReference type="ChEBI" id="CHEBI:73542"/>
        <dbReference type="EC" id="4.1.3.44"/>
    </reaction>
</comment>
<keyword evidence="7" id="KW-0949">S-adenosyl-L-methionine</keyword>
<name>A0A671WMX7_SPAAU</name>
<evidence type="ECO:0000256" key="4">
    <source>
        <dbReference type="ARBA" id="ARBA00012821"/>
    </source>
</evidence>
<dbReference type="PANTHER" id="PTHR13930:SF0">
    <property type="entry name" value="S-ADENOSYL-L-METHIONINE-DEPENDENT TRNA 4-DEMETHYLWYOSINE SYNTHASE TYW1-RELATED"/>
    <property type="match status" value="1"/>
</dbReference>
<dbReference type="SFLD" id="SFLDF00284">
    <property type="entry name" value="tRNA_wybutosine-synthesizing"/>
    <property type="match status" value="1"/>
</dbReference>
<reference evidence="23" key="3">
    <citation type="submission" date="2025-09" db="UniProtKB">
        <authorList>
            <consortium name="Ensembl"/>
        </authorList>
    </citation>
    <scope>IDENTIFICATION</scope>
</reference>
<dbReference type="InterPro" id="IPR007197">
    <property type="entry name" value="rSAM"/>
</dbReference>
<comment type="cofactor">
    <cofactor evidence="1">
        <name>[4Fe-4S] cluster</name>
        <dbReference type="ChEBI" id="CHEBI:49883"/>
    </cofactor>
</comment>
<comment type="similarity">
    <text evidence="3">Belongs to the TYW1 family.</text>
</comment>
<comment type="function">
    <text evidence="14">Probable component of the wybutosine biosynthesis pathway. Wybutosine is a hyper modified guanosine with a tricyclic base found at the 3'-position adjacent to the anticodon of eukaryotic phenylalanine tRNA. Catalyzes the condensation of N-methylguanine with 2 carbon atoms from pyruvate to form the tricyclic 4-demethylwyosine, an intermediate in wybutosine biosynthesis.</text>
</comment>
<evidence type="ECO:0000256" key="7">
    <source>
        <dbReference type="ARBA" id="ARBA00022691"/>
    </source>
</evidence>
<keyword evidence="9" id="KW-0479">Metal-binding</keyword>
<keyword evidence="20" id="KW-0472">Membrane</keyword>
<evidence type="ECO:0000256" key="6">
    <source>
        <dbReference type="ARBA" id="ARBA00022485"/>
    </source>
</evidence>
<dbReference type="GO" id="GO:0031591">
    <property type="term" value="P:wybutosine biosynthetic process"/>
    <property type="evidence" value="ECO:0007669"/>
    <property type="project" value="TreeGrafter"/>
</dbReference>
<keyword evidence="10" id="KW-0547">Nucleotide-binding</keyword>
<feature type="domain" description="Flavodoxin-like" evidence="21">
    <location>
        <begin position="59"/>
        <end position="217"/>
    </location>
</feature>
<keyword evidence="11" id="KW-0408">Iron</keyword>
<dbReference type="GeneTree" id="ENSGT00510000047059"/>
<dbReference type="Gene3D" id="3.20.20.70">
    <property type="entry name" value="Aldolase class I"/>
    <property type="match status" value="1"/>
</dbReference>
<dbReference type="InterPro" id="IPR001094">
    <property type="entry name" value="Flavdoxin-like"/>
</dbReference>
<dbReference type="UniPathway" id="UPA00375"/>
<organism evidence="23 24">
    <name type="scientific">Sparus aurata</name>
    <name type="common">Gilthead sea bream</name>
    <dbReference type="NCBI Taxonomy" id="8175"/>
    <lineage>
        <taxon>Eukaryota</taxon>
        <taxon>Metazoa</taxon>
        <taxon>Chordata</taxon>
        <taxon>Craniata</taxon>
        <taxon>Vertebrata</taxon>
        <taxon>Euteleostomi</taxon>
        <taxon>Actinopterygii</taxon>
        <taxon>Neopterygii</taxon>
        <taxon>Teleostei</taxon>
        <taxon>Neoteleostei</taxon>
        <taxon>Acanthomorphata</taxon>
        <taxon>Eupercaria</taxon>
        <taxon>Spariformes</taxon>
        <taxon>Sparidae</taxon>
        <taxon>Sparus</taxon>
    </lineage>
</organism>
<evidence type="ECO:0000256" key="3">
    <source>
        <dbReference type="ARBA" id="ARBA00010115"/>
    </source>
</evidence>
<dbReference type="FunFam" id="3.20.20.70:FF:000196">
    <property type="entry name" value="S-adenosyl-L-methionine-dependent tRNA 4-demethylwyosine synthase"/>
    <property type="match status" value="1"/>
</dbReference>
<evidence type="ECO:0000256" key="19">
    <source>
        <dbReference type="SAM" id="MobiDB-lite"/>
    </source>
</evidence>
<keyword evidence="20" id="KW-1133">Transmembrane helix</keyword>
<reference evidence="23" key="1">
    <citation type="submission" date="2021-04" db="EMBL/GenBank/DDBJ databases">
        <authorList>
            <consortium name="Wellcome Sanger Institute Data Sharing"/>
        </authorList>
    </citation>
    <scope>NUCLEOTIDE SEQUENCE [LARGE SCALE GENOMIC DNA]</scope>
</reference>
<dbReference type="GO" id="GO:0102521">
    <property type="term" value="F:tRNA-4-demethylwyosine synthase activity"/>
    <property type="evidence" value="ECO:0007669"/>
    <property type="project" value="UniProtKB-EC"/>
</dbReference>